<dbReference type="Gene3D" id="3.90.870.20">
    <property type="entry name" value="Carbamoyltransferase, C-terminal domain"/>
    <property type="match status" value="1"/>
</dbReference>
<dbReference type="Pfam" id="PF02543">
    <property type="entry name" value="Carbam_trans_N"/>
    <property type="match status" value="1"/>
</dbReference>
<feature type="domain" description="Carbamoyltransferase C-terminal" evidence="3">
    <location>
        <begin position="395"/>
        <end position="535"/>
    </location>
</feature>
<dbReference type="RefSeq" id="WP_016574001.1">
    <property type="nucleotide sequence ID" value="NZ_BHXC01000006.1"/>
</dbReference>
<dbReference type="InterPro" id="IPR038152">
    <property type="entry name" value="Carbam_trans_C_sf"/>
</dbReference>
<gene>
    <name evidence="4" type="ORF">SALB_00963</name>
</gene>
<dbReference type="Pfam" id="PF16861">
    <property type="entry name" value="Carbam_trans_C"/>
    <property type="match status" value="1"/>
</dbReference>
<dbReference type="PANTHER" id="PTHR34847:SF1">
    <property type="entry name" value="NODULATION PROTEIN U"/>
    <property type="match status" value="1"/>
</dbReference>
<evidence type="ECO:0000313" key="4">
    <source>
        <dbReference type="EMBL" id="GCB88293.1"/>
    </source>
</evidence>
<comment type="similarity">
    <text evidence="1">Belongs to the NodU/CmcH family.</text>
</comment>
<sequence length="555" mass="60575">MLICGLKLTHDGGLAVVEGGRLLFSVEMEKLDNNRRFQPLDRLELVEDVLAREGVTGGDIDRFVVDGWFAPLGQDQRHPALHVTHRGRPVTLPVAPYVDQPGADVLARHTFAGLPLGSATHTYSSYHHSTQHLMGAYATSPFAQRGQDALVLVWDGGMVPVLYRVQPEPLHVVRLGELFPLYGSIFADFCAALPPFRSTTAPAAPDPQLMPRNLDVAGKAMAYAGLGTDDPDFDGVLAEHLDGMDLSFTMGDDLARALTERHSPPWPDASDADLIASLQGYLGRRLHAALSAAMRDDDLPRRLCLAGGCALNIKWNSRLRSSGLFEQVWVPPFPNDSGAALGAATVEWSRTGAPPAMDWSVYRGPQLQPAEGDPPGWTSAPCDIDGLARFLHDSERPVVVLTGRAELGPRALGHRSIFAPATVPGMKEHLNRIKDREDYRPVAPVCLEHRAPELFSPGTPDPHMLFDHDTRVGWEAKVPAVVHLDGTARLQTVNDREAPFVHELLTAYERLSGIPLLCNTSANHKGRGFFPDVTSAAAWGRVPAIWSEGRLYRRA</sequence>
<accession>A0A401QSL9</accession>
<organism evidence="4 5">
    <name type="scientific">Streptomyces noursei</name>
    <name type="common">Streptomyces albulus</name>
    <dbReference type="NCBI Taxonomy" id="1971"/>
    <lineage>
        <taxon>Bacteria</taxon>
        <taxon>Bacillati</taxon>
        <taxon>Actinomycetota</taxon>
        <taxon>Actinomycetes</taxon>
        <taxon>Kitasatosporales</taxon>
        <taxon>Streptomycetaceae</taxon>
        <taxon>Streptomyces</taxon>
    </lineage>
</organism>
<feature type="domain" description="Carbamoyltransferase" evidence="2">
    <location>
        <begin position="3"/>
        <end position="344"/>
    </location>
</feature>
<dbReference type="InterPro" id="IPR051338">
    <property type="entry name" value="NodU/CmcH_Carbamoyltrnsfr"/>
</dbReference>
<dbReference type="InterPro" id="IPR003696">
    <property type="entry name" value="Carbtransf_dom"/>
</dbReference>
<dbReference type="SUPFAM" id="SSF53067">
    <property type="entry name" value="Actin-like ATPase domain"/>
    <property type="match status" value="1"/>
</dbReference>
<reference evidence="4 5" key="1">
    <citation type="journal article" date="2019" name="Microbiol. Resour. Announc.">
        <title>Draft Genome Sequence of the Most Traditional epsilon-Poly-l-Lysine Producer, Streptomyces albulus NBRC14147.</title>
        <authorList>
            <person name="Yamanaka K."/>
            <person name="Hamano Y."/>
        </authorList>
    </citation>
    <scope>NUCLEOTIDE SEQUENCE [LARGE SCALE GENOMIC DNA]</scope>
    <source>
        <strain evidence="4 5">NBRC 14147</strain>
    </source>
</reference>
<dbReference type="PANTHER" id="PTHR34847">
    <property type="entry name" value="NODULATION PROTEIN U"/>
    <property type="match status" value="1"/>
</dbReference>
<comment type="caution">
    <text evidence="4">The sequence shown here is derived from an EMBL/GenBank/DDBJ whole genome shotgun (WGS) entry which is preliminary data.</text>
</comment>
<dbReference type="InterPro" id="IPR043129">
    <property type="entry name" value="ATPase_NBD"/>
</dbReference>
<dbReference type="EMBL" id="BHXC01000006">
    <property type="protein sequence ID" value="GCB88293.1"/>
    <property type="molecule type" value="Genomic_DNA"/>
</dbReference>
<evidence type="ECO:0000259" key="2">
    <source>
        <dbReference type="Pfam" id="PF02543"/>
    </source>
</evidence>
<dbReference type="InterPro" id="IPR031730">
    <property type="entry name" value="Carbam_trans_C"/>
</dbReference>
<dbReference type="Gene3D" id="3.30.420.40">
    <property type="match status" value="1"/>
</dbReference>
<evidence type="ECO:0000259" key="3">
    <source>
        <dbReference type="Pfam" id="PF16861"/>
    </source>
</evidence>
<dbReference type="Proteomes" id="UP000288351">
    <property type="component" value="Unassembled WGS sequence"/>
</dbReference>
<evidence type="ECO:0000313" key="5">
    <source>
        <dbReference type="Proteomes" id="UP000288351"/>
    </source>
</evidence>
<dbReference type="AlphaFoldDB" id="A0A401QSL9"/>
<evidence type="ECO:0000256" key="1">
    <source>
        <dbReference type="ARBA" id="ARBA00006129"/>
    </source>
</evidence>
<proteinExistence type="inferred from homology"/>
<keyword evidence="4" id="KW-0808">Transferase</keyword>
<dbReference type="GO" id="GO:0016740">
    <property type="term" value="F:transferase activity"/>
    <property type="evidence" value="ECO:0007669"/>
    <property type="project" value="UniProtKB-KW"/>
</dbReference>
<protein>
    <submittedName>
        <fullName evidence="4">Carbamoyltransferase</fullName>
    </submittedName>
</protein>
<name>A0A401QSL9_STRNR</name>